<accession>A0A0B7IPQ6</accession>
<organism evidence="1 2">
    <name type="scientific">Capnocytophaga canimorsus</name>
    <dbReference type="NCBI Taxonomy" id="28188"/>
    <lineage>
        <taxon>Bacteria</taxon>
        <taxon>Pseudomonadati</taxon>
        <taxon>Bacteroidota</taxon>
        <taxon>Flavobacteriia</taxon>
        <taxon>Flavobacteriales</taxon>
        <taxon>Flavobacteriaceae</taxon>
        <taxon>Capnocytophaga</taxon>
    </lineage>
</organism>
<dbReference type="EMBL" id="CDOK01000166">
    <property type="protein sequence ID" value="CEN52584.1"/>
    <property type="molecule type" value="Genomic_DNA"/>
</dbReference>
<evidence type="ECO:0000313" key="2">
    <source>
        <dbReference type="Proteomes" id="UP000039370"/>
    </source>
</evidence>
<dbReference type="AlphaFoldDB" id="A0A0B7IPQ6"/>
<dbReference type="Proteomes" id="UP000039370">
    <property type="component" value="Unassembled WGS sequence"/>
</dbReference>
<protein>
    <submittedName>
        <fullName evidence="1">Uncharacterized protein</fullName>
    </submittedName>
</protein>
<sequence length="55" mass="6243">MYDLEICDSSRPINVPASRIEEAEEIGPKYEGNKEMPFNKAFIAAIDAPYLKGFY</sequence>
<name>A0A0B7IPQ6_9FLAO</name>
<proteinExistence type="predicted"/>
<reference evidence="2" key="1">
    <citation type="submission" date="2015-01" db="EMBL/GenBank/DDBJ databases">
        <authorList>
            <person name="MANFREDI Pablo"/>
        </authorList>
    </citation>
    <scope>NUCLEOTIDE SEQUENCE [LARGE SCALE GENOMIC DNA]</scope>
    <source>
        <strain evidence="2">Cc11</strain>
    </source>
</reference>
<evidence type="ECO:0000313" key="1">
    <source>
        <dbReference type="EMBL" id="CEN52584.1"/>
    </source>
</evidence>
<gene>
    <name evidence="1" type="ORF">CCAN11_2480014</name>
</gene>